<gene>
    <name evidence="1" type="ORF">Taro_055645</name>
</gene>
<proteinExistence type="predicted"/>
<dbReference type="Proteomes" id="UP000652761">
    <property type="component" value="Unassembled WGS sequence"/>
</dbReference>
<organism evidence="1 2">
    <name type="scientific">Colocasia esculenta</name>
    <name type="common">Wild taro</name>
    <name type="synonym">Arum esculentum</name>
    <dbReference type="NCBI Taxonomy" id="4460"/>
    <lineage>
        <taxon>Eukaryota</taxon>
        <taxon>Viridiplantae</taxon>
        <taxon>Streptophyta</taxon>
        <taxon>Embryophyta</taxon>
        <taxon>Tracheophyta</taxon>
        <taxon>Spermatophyta</taxon>
        <taxon>Magnoliopsida</taxon>
        <taxon>Liliopsida</taxon>
        <taxon>Araceae</taxon>
        <taxon>Aroideae</taxon>
        <taxon>Colocasieae</taxon>
        <taxon>Colocasia</taxon>
    </lineage>
</organism>
<reference evidence="1" key="1">
    <citation type="submission" date="2017-07" db="EMBL/GenBank/DDBJ databases">
        <title>Taro Niue Genome Assembly and Annotation.</title>
        <authorList>
            <person name="Atibalentja N."/>
            <person name="Keating K."/>
            <person name="Fields C.J."/>
        </authorList>
    </citation>
    <scope>NUCLEOTIDE SEQUENCE</scope>
    <source>
        <strain evidence="1">Niue_2</strain>
        <tissue evidence="1">Leaf</tissue>
    </source>
</reference>
<name>A0A843XU99_COLES</name>
<protein>
    <submittedName>
        <fullName evidence="1">Uncharacterized protein</fullName>
    </submittedName>
</protein>
<comment type="caution">
    <text evidence="1">The sequence shown here is derived from an EMBL/GenBank/DDBJ whole genome shotgun (WGS) entry which is preliminary data.</text>
</comment>
<accession>A0A843XU99</accession>
<evidence type="ECO:0000313" key="2">
    <source>
        <dbReference type="Proteomes" id="UP000652761"/>
    </source>
</evidence>
<dbReference type="EMBL" id="NMUH01013356">
    <property type="protein sequence ID" value="MQM22590.1"/>
    <property type="molecule type" value="Genomic_DNA"/>
</dbReference>
<dbReference type="AlphaFoldDB" id="A0A843XU99"/>
<keyword evidence="2" id="KW-1185">Reference proteome</keyword>
<sequence length="177" mass="19656">MAADYWLAASPLDVDQSWRPHPWTSACGWRPDPWMSIGNIVNVTVELSSFGRPKEEKLKPHLLNLVNRGVNEVNQQPIIANERPATFASLRRTPTVDTGTNGGGETDRPQPLFWRSRWDQQCCHGYSLHPGRWQAVLPPTQSSVTGGSFLSSVLASPHILGQPFFGLQPFTRGFPLG</sequence>
<evidence type="ECO:0000313" key="1">
    <source>
        <dbReference type="EMBL" id="MQM22590.1"/>
    </source>
</evidence>